<keyword evidence="6" id="KW-0229">DNA integration</keyword>
<dbReference type="InterPro" id="IPR039537">
    <property type="entry name" value="Retrotran_Ty1/copia-like"/>
</dbReference>
<dbReference type="GO" id="GO:0003964">
    <property type="term" value="F:RNA-directed DNA polymerase activity"/>
    <property type="evidence" value="ECO:0007669"/>
    <property type="project" value="UniProtKB-KW"/>
</dbReference>
<dbReference type="InterPro" id="IPR036397">
    <property type="entry name" value="RNaseH_sf"/>
</dbReference>
<evidence type="ECO:0000256" key="3">
    <source>
        <dbReference type="ARBA" id="ARBA00022759"/>
    </source>
</evidence>
<sequence length="280" mass="32744">MPYTPEHNGVIEKENRILVEATRSMIHAQDLPEKLWAEAVNTATYRCCFQDEITPEKTSIEIVQTQSSEEVCEEDASCIDVGEETEIQDIDDLNTSLETKVYNLRNRSQLQKPSRFDGFVMLAERNKPFTFQEGIDSSNVKEWRDAMQEELNSLNEKESWELGNLPQDREPIENRWVYKIKEMLLIKFNVTRLEHKDEEKLQEFLKNLEETFSVRIEPANYFLGLQIQHLDDGSIFIHQENYCRKVQDSFNMSNANPVSVLFDKSLTCLDHSEKLQEDIP</sequence>
<keyword evidence="8" id="KW-0239">DNA-directed DNA polymerase</keyword>
<name>A0A4Y2EN52_ARAVE</name>
<accession>A0A4Y2EN52</accession>
<evidence type="ECO:0000256" key="9">
    <source>
        <dbReference type="ARBA" id="ARBA00023172"/>
    </source>
</evidence>
<evidence type="ECO:0000256" key="8">
    <source>
        <dbReference type="ARBA" id="ARBA00022932"/>
    </source>
</evidence>
<dbReference type="InterPro" id="IPR012337">
    <property type="entry name" value="RNaseH-like_sf"/>
</dbReference>
<proteinExistence type="predicted"/>
<keyword evidence="7" id="KW-0695">RNA-directed DNA polymerase</keyword>
<dbReference type="EMBL" id="BGPR01000656">
    <property type="protein sequence ID" value="GBM30301.1"/>
    <property type="molecule type" value="Genomic_DNA"/>
</dbReference>
<dbReference type="GO" id="GO:0004519">
    <property type="term" value="F:endonuclease activity"/>
    <property type="evidence" value="ECO:0007669"/>
    <property type="project" value="UniProtKB-KW"/>
</dbReference>
<keyword evidence="9" id="KW-0233">DNA recombination</keyword>
<dbReference type="Proteomes" id="UP000499080">
    <property type="component" value="Unassembled WGS sequence"/>
</dbReference>
<dbReference type="PANTHER" id="PTHR42648">
    <property type="entry name" value="TRANSPOSASE, PUTATIVE-RELATED"/>
    <property type="match status" value="1"/>
</dbReference>
<keyword evidence="3" id="KW-0255">Endonuclease</keyword>
<organism evidence="10 11">
    <name type="scientific">Araneus ventricosus</name>
    <name type="common">Orbweaver spider</name>
    <name type="synonym">Epeira ventricosa</name>
    <dbReference type="NCBI Taxonomy" id="182803"/>
    <lineage>
        <taxon>Eukaryota</taxon>
        <taxon>Metazoa</taxon>
        <taxon>Ecdysozoa</taxon>
        <taxon>Arthropoda</taxon>
        <taxon>Chelicerata</taxon>
        <taxon>Arachnida</taxon>
        <taxon>Araneae</taxon>
        <taxon>Araneomorphae</taxon>
        <taxon>Entelegynae</taxon>
        <taxon>Araneoidea</taxon>
        <taxon>Araneidae</taxon>
        <taxon>Araneus</taxon>
    </lineage>
</organism>
<reference evidence="10 11" key="1">
    <citation type="journal article" date="2019" name="Sci. Rep.">
        <title>Orb-weaving spider Araneus ventricosus genome elucidates the spidroin gene catalogue.</title>
        <authorList>
            <person name="Kono N."/>
            <person name="Nakamura H."/>
            <person name="Ohtoshi R."/>
            <person name="Moran D.A.P."/>
            <person name="Shinohara A."/>
            <person name="Yoshida Y."/>
            <person name="Fujiwara M."/>
            <person name="Mori M."/>
            <person name="Tomita M."/>
            <person name="Arakawa K."/>
        </authorList>
    </citation>
    <scope>NUCLEOTIDE SEQUENCE [LARGE SCALE GENOMIC DNA]</scope>
</reference>
<dbReference type="GO" id="GO:0006310">
    <property type="term" value="P:DNA recombination"/>
    <property type="evidence" value="ECO:0007669"/>
    <property type="project" value="UniProtKB-KW"/>
</dbReference>
<keyword evidence="11" id="KW-1185">Reference proteome</keyword>
<comment type="caution">
    <text evidence="10">The sequence shown here is derived from an EMBL/GenBank/DDBJ whole genome shotgun (WGS) entry which is preliminary data.</text>
</comment>
<dbReference type="GO" id="GO:0016787">
    <property type="term" value="F:hydrolase activity"/>
    <property type="evidence" value="ECO:0007669"/>
    <property type="project" value="UniProtKB-KW"/>
</dbReference>
<evidence type="ECO:0000256" key="2">
    <source>
        <dbReference type="ARBA" id="ARBA00022723"/>
    </source>
</evidence>
<evidence type="ECO:0000256" key="5">
    <source>
        <dbReference type="ARBA" id="ARBA00022842"/>
    </source>
</evidence>
<keyword evidence="8" id="KW-0808">Transferase</keyword>
<evidence type="ECO:0000313" key="10">
    <source>
        <dbReference type="EMBL" id="GBM30301.1"/>
    </source>
</evidence>
<evidence type="ECO:0000256" key="7">
    <source>
        <dbReference type="ARBA" id="ARBA00022918"/>
    </source>
</evidence>
<dbReference type="OrthoDB" id="411615at2759"/>
<evidence type="ECO:0000256" key="4">
    <source>
        <dbReference type="ARBA" id="ARBA00022801"/>
    </source>
</evidence>
<evidence type="ECO:0000256" key="1">
    <source>
        <dbReference type="ARBA" id="ARBA00022722"/>
    </source>
</evidence>
<dbReference type="GO" id="GO:0046872">
    <property type="term" value="F:metal ion binding"/>
    <property type="evidence" value="ECO:0007669"/>
    <property type="project" value="UniProtKB-KW"/>
</dbReference>
<keyword evidence="2" id="KW-0479">Metal-binding</keyword>
<protein>
    <recommendedName>
        <fullName evidence="12">Retrovirus-related Pol polyprotein from transposon TNT 1-94</fullName>
    </recommendedName>
</protein>
<dbReference type="GO" id="GO:0003676">
    <property type="term" value="F:nucleic acid binding"/>
    <property type="evidence" value="ECO:0007669"/>
    <property type="project" value="InterPro"/>
</dbReference>
<keyword evidence="5" id="KW-0460">Magnesium</keyword>
<keyword evidence="8" id="KW-0548">Nucleotidyltransferase</keyword>
<dbReference type="AlphaFoldDB" id="A0A4Y2EN52"/>
<gene>
    <name evidence="10" type="ORF">AVEN_52704_1</name>
</gene>
<dbReference type="GO" id="GO:0015074">
    <property type="term" value="P:DNA integration"/>
    <property type="evidence" value="ECO:0007669"/>
    <property type="project" value="UniProtKB-KW"/>
</dbReference>
<dbReference type="PANTHER" id="PTHR42648:SF11">
    <property type="entry name" value="TRANSPOSON TY4-P GAG-POL POLYPROTEIN"/>
    <property type="match status" value="1"/>
</dbReference>
<evidence type="ECO:0000256" key="6">
    <source>
        <dbReference type="ARBA" id="ARBA00022908"/>
    </source>
</evidence>
<evidence type="ECO:0008006" key="12">
    <source>
        <dbReference type="Google" id="ProtNLM"/>
    </source>
</evidence>
<dbReference type="GO" id="GO:0003887">
    <property type="term" value="F:DNA-directed DNA polymerase activity"/>
    <property type="evidence" value="ECO:0007669"/>
    <property type="project" value="UniProtKB-KW"/>
</dbReference>
<dbReference type="Gene3D" id="3.30.420.10">
    <property type="entry name" value="Ribonuclease H-like superfamily/Ribonuclease H"/>
    <property type="match status" value="1"/>
</dbReference>
<keyword evidence="4" id="KW-0378">Hydrolase</keyword>
<dbReference type="SUPFAM" id="SSF53098">
    <property type="entry name" value="Ribonuclease H-like"/>
    <property type="match status" value="1"/>
</dbReference>
<keyword evidence="1" id="KW-0540">Nuclease</keyword>
<evidence type="ECO:0000313" key="11">
    <source>
        <dbReference type="Proteomes" id="UP000499080"/>
    </source>
</evidence>